<sequence>MSNKVKSVDVPLDEPVEHDGVKYEKLTLRRMKAGDTLVAEGEESEARAGFKLYAALAGVPFEVIADLDLDDFMTLVEKAAPLMGKSGAGMLEDLKKALAKA</sequence>
<evidence type="ECO:0000313" key="1">
    <source>
        <dbReference type="EMBL" id="MCX2722621.1"/>
    </source>
</evidence>
<evidence type="ECO:0000313" key="2">
    <source>
        <dbReference type="Proteomes" id="UP001300261"/>
    </source>
</evidence>
<reference evidence="1 2" key="1">
    <citation type="journal article" date="2016" name="Int. J. Syst. Evol. Microbiol.">
        <title>Labrenzia salina sp. nov., isolated from the rhizosphere of the halophyte Arthrocnemum macrostachyum.</title>
        <authorList>
            <person name="Camacho M."/>
            <person name="Redondo-Gomez S."/>
            <person name="Rodriguez-Llorente I."/>
            <person name="Rohde M."/>
            <person name="Sproer C."/>
            <person name="Schumann P."/>
            <person name="Klenk H.P."/>
            <person name="Montero-Calasanz M.D.C."/>
        </authorList>
    </citation>
    <scope>NUCLEOTIDE SEQUENCE [LARGE SCALE GENOMIC DNA]</scope>
    <source>
        <strain evidence="1 2">DSM 29163</strain>
    </source>
</reference>
<dbReference type="Proteomes" id="UP001300261">
    <property type="component" value="Unassembled WGS sequence"/>
</dbReference>
<dbReference type="InterPro" id="IPR019289">
    <property type="entry name" value="Phage_tail_E/E"/>
</dbReference>
<name>A0ABT3R0K1_9HYPH</name>
<protein>
    <submittedName>
        <fullName evidence="1">Phage tail assembly protein</fullName>
    </submittedName>
</protein>
<organism evidence="1 2">
    <name type="scientific">Roseibium salinum</name>
    <dbReference type="NCBI Taxonomy" id="1604349"/>
    <lineage>
        <taxon>Bacteria</taxon>
        <taxon>Pseudomonadati</taxon>
        <taxon>Pseudomonadota</taxon>
        <taxon>Alphaproteobacteria</taxon>
        <taxon>Hyphomicrobiales</taxon>
        <taxon>Stappiaceae</taxon>
        <taxon>Roseibium</taxon>
    </lineage>
</organism>
<keyword evidence="2" id="KW-1185">Reference proteome</keyword>
<proteinExistence type="predicted"/>
<comment type="caution">
    <text evidence="1">The sequence shown here is derived from an EMBL/GenBank/DDBJ whole genome shotgun (WGS) entry which is preliminary data.</text>
</comment>
<dbReference type="EMBL" id="JAPEVI010000003">
    <property type="protein sequence ID" value="MCX2722621.1"/>
    <property type="molecule type" value="Genomic_DNA"/>
</dbReference>
<dbReference type="Pfam" id="PF10109">
    <property type="entry name" value="Phage_TAC_7"/>
    <property type="match status" value="1"/>
</dbReference>
<accession>A0ABT3R0K1</accession>
<dbReference type="RefSeq" id="WP_265962289.1">
    <property type="nucleotide sequence ID" value="NZ_JAPEVI010000003.1"/>
</dbReference>
<gene>
    <name evidence="1" type="ORF">ON753_09515</name>
</gene>